<keyword evidence="6" id="KW-1185">Reference proteome</keyword>
<feature type="domain" description="Peptidase M20 dimerisation" evidence="4">
    <location>
        <begin position="189"/>
        <end position="341"/>
    </location>
</feature>
<organism evidence="5 6">
    <name type="scientific">Loigolactobacillus binensis</name>
    <dbReference type="NCBI Taxonomy" id="2559922"/>
    <lineage>
        <taxon>Bacteria</taxon>
        <taxon>Bacillati</taxon>
        <taxon>Bacillota</taxon>
        <taxon>Bacilli</taxon>
        <taxon>Lactobacillales</taxon>
        <taxon>Lactobacillaceae</taxon>
        <taxon>Loigolactobacillus</taxon>
    </lineage>
</organism>
<dbReference type="Pfam" id="PF01546">
    <property type="entry name" value="Peptidase_M20"/>
    <property type="match status" value="1"/>
</dbReference>
<sequence length="446" mass="50193">MNSTKEIDIDNSLSILDRYLRIPSFLGNQLAIQDIIKFLKKIIIENNGKFKLISNLENRPIVYALFESDYPKSKTLLFYDHYDVLDGGNVDEWNSNPFIPLVKDDILYARGVADNKGSLIQRLTAVTYLKRQHKLHCNVKFLIEGEEELGSQHIESCLINHHDLFKCDACIWEFGSRDIDDDVEIFAGVKGLIALELTCKTALFDIHAMYGGVIEGAAERLGRALSTLKNNDGHIQIDGFYNDLIDCQDKEYQSVINQLSLSRVQMSKIYGLVRQPQAKTDAELKQKLSINPSITISGFDSGYTGIGTKAIIPSKAKAKVDIRLGLGQDPEFILKKIKLHFIKNGFSDIKIKVTESLPGSEINSLNDSFLKLVLQTAENVYHAKTKLYPVSFGTGPIYLFKKHLKVPVVSTGVGWINSNAHGPNESIRIEDYRLGIYHLVKILQIF</sequence>
<dbReference type="Pfam" id="PF07687">
    <property type="entry name" value="M20_dimer"/>
    <property type="match status" value="1"/>
</dbReference>
<dbReference type="PANTHER" id="PTHR43270:SF8">
    <property type="entry name" value="DI- AND TRIPEPTIDASE DUG2-RELATED"/>
    <property type="match status" value="1"/>
</dbReference>
<dbReference type="InterPro" id="IPR002933">
    <property type="entry name" value="Peptidase_M20"/>
</dbReference>
<comment type="caution">
    <text evidence="5">The sequence shown here is derived from an EMBL/GenBank/DDBJ whole genome shotgun (WGS) entry which is preliminary data.</text>
</comment>
<gene>
    <name evidence="5" type="ORF">ACFQZ7_12605</name>
</gene>
<dbReference type="InterPro" id="IPR011650">
    <property type="entry name" value="Peptidase_M20_dimer"/>
</dbReference>
<dbReference type="Gene3D" id="3.30.70.360">
    <property type="match status" value="1"/>
</dbReference>
<evidence type="ECO:0000256" key="3">
    <source>
        <dbReference type="ARBA" id="ARBA00022801"/>
    </source>
</evidence>
<keyword evidence="3" id="KW-0378">Hydrolase</keyword>
<dbReference type="InterPro" id="IPR051458">
    <property type="entry name" value="Cyt/Met_Dipeptidase"/>
</dbReference>
<evidence type="ECO:0000256" key="1">
    <source>
        <dbReference type="ARBA" id="ARBA00022670"/>
    </source>
</evidence>
<evidence type="ECO:0000256" key="2">
    <source>
        <dbReference type="ARBA" id="ARBA00022723"/>
    </source>
</evidence>
<keyword evidence="2" id="KW-0479">Metal-binding</keyword>
<reference evidence="6" key="1">
    <citation type="journal article" date="2019" name="Int. J. Syst. Evol. Microbiol.">
        <title>The Global Catalogue of Microorganisms (GCM) 10K type strain sequencing project: providing services to taxonomists for standard genome sequencing and annotation.</title>
        <authorList>
            <consortium name="The Broad Institute Genomics Platform"/>
            <consortium name="The Broad Institute Genome Sequencing Center for Infectious Disease"/>
            <person name="Wu L."/>
            <person name="Ma J."/>
        </authorList>
    </citation>
    <scope>NUCLEOTIDE SEQUENCE [LARGE SCALE GENOMIC DNA]</scope>
    <source>
        <strain evidence="6">CCM 8925</strain>
    </source>
</reference>
<dbReference type="SUPFAM" id="SSF53187">
    <property type="entry name" value="Zn-dependent exopeptidases"/>
    <property type="match status" value="1"/>
</dbReference>
<dbReference type="Gene3D" id="3.40.630.10">
    <property type="entry name" value="Zn peptidases"/>
    <property type="match status" value="1"/>
</dbReference>
<protein>
    <submittedName>
        <fullName evidence="5">M20/M25/M40 family metallo-hydrolase</fullName>
    </submittedName>
</protein>
<proteinExistence type="predicted"/>
<dbReference type="EMBL" id="JBHTIO010000055">
    <property type="protein sequence ID" value="MFD0898555.1"/>
    <property type="molecule type" value="Genomic_DNA"/>
</dbReference>
<dbReference type="PANTHER" id="PTHR43270">
    <property type="entry name" value="BETA-ALA-HIS DIPEPTIDASE"/>
    <property type="match status" value="1"/>
</dbReference>
<name>A0ABW3EFS5_9LACO</name>
<dbReference type="Proteomes" id="UP001597104">
    <property type="component" value="Unassembled WGS sequence"/>
</dbReference>
<accession>A0ABW3EFS5</accession>
<evidence type="ECO:0000313" key="6">
    <source>
        <dbReference type="Proteomes" id="UP001597104"/>
    </source>
</evidence>
<dbReference type="RefSeq" id="WP_137636870.1">
    <property type="nucleotide sequence ID" value="NZ_BJDN01000003.1"/>
</dbReference>
<keyword evidence="1" id="KW-0645">Protease</keyword>
<evidence type="ECO:0000259" key="4">
    <source>
        <dbReference type="Pfam" id="PF07687"/>
    </source>
</evidence>
<evidence type="ECO:0000313" key="5">
    <source>
        <dbReference type="EMBL" id="MFD0898555.1"/>
    </source>
</evidence>